<keyword evidence="3" id="KW-1185">Reference proteome</keyword>
<organism evidence="2 3">
    <name type="scientific">Aphanothece cf. minutissima CCALA 015</name>
    <dbReference type="NCBI Taxonomy" id="2107695"/>
    <lineage>
        <taxon>Bacteria</taxon>
        <taxon>Bacillati</taxon>
        <taxon>Cyanobacteriota</taxon>
        <taxon>Cyanophyceae</taxon>
        <taxon>Oscillatoriophycideae</taxon>
        <taxon>Chroococcales</taxon>
        <taxon>Aphanothecaceae</taxon>
        <taxon>Aphanothece</taxon>
    </lineage>
</organism>
<dbReference type="CDD" id="cd00158">
    <property type="entry name" value="RHOD"/>
    <property type="match status" value="1"/>
</dbReference>
<feature type="domain" description="Rhodanese" evidence="1">
    <location>
        <begin position="123"/>
        <end position="209"/>
    </location>
</feature>
<evidence type="ECO:0000313" key="3">
    <source>
        <dbReference type="Proteomes" id="UP000238218"/>
    </source>
</evidence>
<dbReference type="InterPro" id="IPR036873">
    <property type="entry name" value="Rhodanese-like_dom_sf"/>
</dbReference>
<dbReference type="SMART" id="SM00450">
    <property type="entry name" value="RHOD"/>
    <property type="match status" value="1"/>
</dbReference>
<dbReference type="Gene3D" id="3.40.250.10">
    <property type="entry name" value="Rhodanese-like domain"/>
    <property type="match status" value="1"/>
</dbReference>
<accession>A0ABX5F584</accession>
<dbReference type="Pfam" id="PF00581">
    <property type="entry name" value="Rhodanese"/>
    <property type="match status" value="1"/>
</dbReference>
<gene>
    <name evidence="2" type="ORF">C7B81_13425</name>
</gene>
<dbReference type="SUPFAM" id="SSF52821">
    <property type="entry name" value="Rhodanese/Cell cycle control phosphatase"/>
    <property type="match status" value="1"/>
</dbReference>
<proteinExistence type="predicted"/>
<dbReference type="PROSITE" id="PS50206">
    <property type="entry name" value="RHODANESE_3"/>
    <property type="match status" value="1"/>
</dbReference>
<comment type="caution">
    <text evidence="2">The sequence shown here is derived from an EMBL/GenBank/DDBJ whole genome shotgun (WGS) entry which is preliminary data.</text>
</comment>
<evidence type="ECO:0000313" key="2">
    <source>
        <dbReference type="EMBL" id="PSB36564.1"/>
    </source>
</evidence>
<dbReference type="InterPro" id="IPR001763">
    <property type="entry name" value="Rhodanese-like_dom"/>
</dbReference>
<dbReference type="Proteomes" id="UP000238218">
    <property type="component" value="Unassembled WGS sequence"/>
</dbReference>
<protein>
    <recommendedName>
        <fullName evidence="1">Rhodanese domain-containing protein</fullName>
    </recommendedName>
</protein>
<dbReference type="EMBL" id="PVWP01000009">
    <property type="protein sequence ID" value="PSB36564.1"/>
    <property type="molecule type" value="Genomic_DNA"/>
</dbReference>
<sequence length="239" mass="26661">MAGILGRACVYRPSALCSQPRQQRRHKRTMAKCSEGVRVRDFRDPAEQQDPFSWAAPWRKAYFHRFVARITVVKTFGPEDWVTAARISMATAIQKAESTSLPGDLLSPRQLLRLLAGSGPNGPDASAVIIDLRSRRRYRRSHVPGSHNIPSGWLISGELPDGDLILVGESTRHSATTIDHLQAQGHARRLRHLAGGFGAWQHQDLPVTGRQRQGWPQLFRGIPGLRPNRLLRPASPQEA</sequence>
<evidence type="ECO:0000259" key="1">
    <source>
        <dbReference type="PROSITE" id="PS50206"/>
    </source>
</evidence>
<reference evidence="2 3" key="1">
    <citation type="submission" date="2018-03" db="EMBL/GenBank/DDBJ databases">
        <title>The ancient ancestry and fast evolution of plastids.</title>
        <authorList>
            <person name="Moore K.R."/>
            <person name="Magnabosco C."/>
            <person name="Momper L."/>
            <person name="Gold D.A."/>
            <person name="Bosak T."/>
            <person name="Fournier G.P."/>
        </authorList>
    </citation>
    <scope>NUCLEOTIDE SEQUENCE [LARGE SCALE GENOMIC DNA]</scope>
    <source>
        <strain evidence="2 3">CCALA 015</strain>
    </source>
</reference>
<name>A0ABX5F584_9CHRO</name>